<dbReference type="Proteomes" id="UP001589532">
    <property type="component" value="Unassembled WGS sequence"/>
</dbReference>
<organism evidence="1 2">
    <name type="scientific">Nonomuraea helvata</name>
    <dbReference type="NCBI Taxonomy" id="37484"/>
    <lineage>
        <taxon>Bacteria</taxon>
        <taxon>Bacillati</taxon>
        <taxon>Actinomycetota</taxon>
        <taxon>Actinomycetes</taxon>
        <taxon>Streptosporangiales</taxon>
        <taxon>Streptosporangiaceae</taxon>
        <taxon>Nonomuraea</taxon>
    </lineage>
</organism>
<protein>
    <submittedName>
        <fullName evidence="1">Uncharacterized protein</fullName>
    </submittedName>
</protein>
<name>A0ABV5SE41_9ACTN</name>
<accession>A0ABV5SE41</accession>
<evidence type="ECO:0000313" key="2">
    <source>
        <dbReference type="Proteomes" id="UP001589532"/>
    </source>
</evidence>
<gene>
    <name evidence="1" type="ORF">ACFFSA_38870</name>
</gene>
<keyword evidence="2" id="KW-1185">Reference proteome</keyword>
<dbReference type="EMBL" id="JBHMBW010000054">
    <property type="protein sequence ID" value="MFB9629073.1"/>
    <property type="molecule type" value="Genomic_DNA"/>
</dbReference>
<proteinExistence type="predicted"/>
<evidence type="ECO:0000313" key="1">
    <source>
        <dbReference type="EMBL" id="MFB9629073.1"/>
    </source>
</evidence>
<sequence length="50" mass="5650">MDEFATRHVEFAPWDGRLCGRGLSIMFSTSNQRPVEADVCETFEELTGRG</sequence>
<comment type="caution">
    <text evidence="1">The sequence shown here is derived from an EMBL/GenBank/DDBJ whole genome shotgun (WGS) entry which is preliminary data.</text>
</comment>
<reference evidence="1 2" key="1">
    <citation type="submission" date="2024-09" db="EMBL/GenBank/DDBJ databases">
        <authorList>
            <person name="Sun Q."/>
            <person name="Mori K."/>
        </authorList>
    </citation>
    <scope>NUCLEOTIDE SEQUENCE [LARGE SCALE GENOMIC DNA]</scope>
    <source>
        <strain evidence="1 2">JCM 3143</strain>
    </source>
</reference>
<dbReference type="RefSeq" id="WP_344986025.1">
    <property type="nucleotide sequence ID" value="NZ_BAAAXV010000001.1"/>
</dbReference>